<dbReference type="Proteomes" id="UP000703893">
    <property type="component" value="Unassembled WGS sequence"/>
</dbReference>
<dbReference type="PANTHER" id="PTHR11635:SF152">
    <property type="entry name" value="CAMP-DEPENDENT PROTEIN KINASE TYPE I REGULATORY SUBUNIT-RELATED"/>
    <property type="match status" value="1"/>
</dbReference>
<sequence>MDLRDFPPNVLDLQLFDGMSAEEVLQVIRRCAKLSITGGQSLMKSGELADCCYLILKGRVEVRARQENRKMTTLATLDAGQLVGEMGLFRDKPYRVADGVVVKDSVVVQINYHYLKRLEGVNPEVAAKLTRNLQRIAASRLKSMKVAQDSGSYTLAAAGEEMRMARSALYAQLDASSRDSAPQAAPPAPPPPALVPIQIKMALARCPLFQGFDEAELQTLIGSVHPRRYSEGDPVVMAGEPADCIYVVALGRLQVLLCVDGEYQPIASLTAGQCFGERPLVFGDGVRSATVVAESPATVMRLYYNDLHGATTTRPETRVKFEDNLARLIGAQLD</sequence>
<dbReference type="GO" id="GO:0030552">
    <property type="term" value="F:cAMP binding"/>
    <property type="evidence" value="ECO:0007669"/>
    <property type="project" value="TreeGrafter"/>
</dbReference>
<dbReference type="GO" id="GO:0005829">
    <property type="term" value="C:cytosol"/>
    <property type="evidence" value="ECO:0007669"/>
    <property type="project" value="TreeGrafter"/>
</dbReference>
<reference evidence="2 3" key="1">
    <citation type="submission" date="2019-03" db="EMBL/GenBank/DDBJ databases">
        <title>Lake Tanganyika Metagenome-Assembled Genomes (MAGs).</title>
        <authorList>
            <person name="Tran P."/>
        </authorList>
    </citation>
    <scope>NUCLEOTIDE SEQUENCE [LARGE SCALE GENOMIC DNA]</scope>
    <source>
        <strain evidence="2">K_DeepCast_65m_m2_236</strain>
    </source>
</reference>
<proteinExistence type="predicted"/>
<dbReference type="AlphaFoldDB" id="A0A938BKC3"/>
<evidence type="ECO:0000313" key="2">
    <source>
        <dbReference type="EMBL" id="MBM3274071.1"/>
    </source>
</evidence>
<dbReference type="GO" id="GO:0034236">
    <property type="term" value="F:protein kinase A catalytic subunit binding"/>
    <property type="evidence" value="ECO:0007669"/>
    <property type="project" value="TreeGrafter"/>
</dbReference>
<gene>
    <name evidence="2" type="ORF">FJZ00_02875</name>
</gene>
<feature type="domain" description="Cyclic nucleotide-binding" evidence="1">
    <location>
        <begin position="15"/>
        <end position="136"/>
    </location>
</feature>
<dbReference type="InterPro" id="IPR018490">
    <property type="entry name" value="cNMP-bd_dom_sf"/>
</dbReference>
<dbReference type="Gene3D" id="2.60.120.10">
    <property type="entry name" value="Jelly Rolls"/>
    <property type="match status" value="2"/>
</dbReference>
<dbReference type="InterPro" id="IPR014710">
    <property type="entry name" value="RmlC-like_jellyroll"/>
</dbReference>
<dbReference type="Pfam" id="PF00027">
    <property type="entry name" value="cNMP_binding"/>
    <property type="match status" value="2"/>
</dbReference>
<dbReference type="GO" id="GO:0005952">
    <property type="term" value="C:cAMP-dependent protein kinase complex"/>
    <property type="evidence" value="ECO:0007669"/>
    <property type="project" value="InterPro"/>
</dbReference>
<evidence type="ECO:0000313" key="3">
    <source>
        <dbReference type="Proteomes" id="UP000703893"/>
    </source>
</evidence>
<name>A0A938BKC3_9BACT</name>
<dbReference type="PANTHER" id="PTHR11635">
    <property type="entry name" value="CAMP-DEPENDENT PROTEIN KINASE REGULATORY CHAIN"/>
    <property type="match status" value="1"/>
</dbReference>
<dbReference type="CDD" id="cd00038">
    <property type="entry name" value="CAP_ED"/>
    <property type="match status" value="2"/>
</dbReference>
<dbReference type="PROSITE" id="PS00888">
    <property type="entry name" value="CNMP_BINDING_1"/>
    <property type="match status" value="1"/>
</dbReference>
<dbReference type="PROSITE" id="PS50042">
    <property type="entry name" value="CNMP_BINDING_3"/>
    <property type="match status" value="2"/>
</dbReference>
<feature type="domain" description="Cyclic nucleotide-binding" evidence="1">
    <location>
        <begin position="208"/>
        <end position="302"/>
    </location>
</feature>
<dbReference type="GO" id="GO:0004862">
    <property type="term" value="F:cAMP-dependent protein kinase inhibitor activity"/>
    <property type="evidence" value="ECO:0007669"/>
    <property type="project" value="TreeGrafter"/>
</dbReference>
<dbReference type="InterPro" id="IPR000595">
    <property type="entry name" value="cNMP-bd_dom"/>
</dbReference>
<organism evidence="2 3">
    <name type="scientific">Candidatus Tanganyikabacteria bacterium</name>
    <dbReference type="NCBI Taxonomy" id="2961651"/>
    <lineage>
        <taxon>Bacteria</taxon>
        <taxon>Bacillati</taxon>
        <taxon>Candidatus Sericytochromatia</taxon>
        <taxon>Candidatus Tanganyikabacteria</taxon>
    </lineage>
</organism>
<comment type="caution">
    <text evidence="2">The sequence shown here is derived from an EMBL/GenBank/DDBJ whole genome shotgun (WGS) entry which is preliminary data.</text>
</comment>
<evidence type="ECO:0000259" key="1">
    <source>
        <dbReference type="PROSITE" id="PS50042"/>
    </source>
</evidence>
<dbReference type="InterPro" id="IPR050503">
    <property type="entry name" value="cAMP-dep_PK_reg_su-like"/>
</dbReference>
<dbReference type="SMART" id="SM00100">
    <property type="entry name" value="cNMP"/>
    <property type="match status" value="2"/>
</dbReference>
<feature type="non-terminal residue" evidence="2">
    <location>
        <position position="334"/>
    </location>
</feature>
<accession>A0A938BKC3</accession>
<dbReference type="EMBL" id="VGJX01000114">
    <property type="protein sequence ID" value="MBM3274071.1"/>
    <property type="molecule type" value="Genomic_DNA"/>
</dbReference>
<dbReference type="InterPro" id="IPR018488">
    <property type="entry name" value="cNMP-bd_CS"/>
</dbReference>
<protein>
    <submittedName>
        <fullName evidence="2">Cyclic nucleotide-binding domain-containing protein</fullName>
    </submittedName>
</protein>
<dbReference type="SUPFAM" id="SSF51206">
    <property type="entry name" value="cAMP-binding domain-like"/>
    <property type="match status" value="2"/>
</dbReference>